<dbReference type="Proteomes" id="UP000026913">
    <property type="component" value="Chromosome"/>
</dbReference>
<evidence type="ECO:0000313" key="1">
    <source>
        <dbReference type="EMBL" id="AHZ69151.1"/>
    </source>
</evidence>
<evidence type="ECO:0000313" key="2">
    <source>
        <dbReference type="Proteomes" id="UP000026913"/>
    </source>
</evidence>
<accession>A0A024E953</accession>
<reference evidence="1 2" key="1">
    <citation type="journal article" date="2012" name="J. Bacteriol.">
        <title>Genome sequence of cold-adapted Pseudomonas mandelii strain JR-1.</title>
        <authorList>
            <person name="Jang S.H."/>
            <person name="Kim J."/>
            <person name="Kim J."/>
            <person name="Hong S."/>
            <person name="Lee C."/>
        </authorList>
    </citation>
    <scope>NUCLEOTIDE SEQUENCE [LARGE SCALE GENOMIC DNA]</scope>
    <source>
        <strain evidence="1 2">JR-1</strain>
    </source>
</reference>
<dbReference type="HOGENOM" id="CLU_3065213_0_0_6"/>
<organism evidence="1 2">
    <name type="scientific">Pseudomonas mandelii JR-1</name>
    <dbReference type="NCBI Taxonomy" id="1147786"/>
    <lineage>
        <taxon>Bacteria</taxon>
        <taxon>Pseudomonadati</taxon>
        <taxon>Pseudomonadota</taxon>
        <taxon>Gammaproteobacteria</taxon>
        <taxon>Pseudomonadales</taxon>
        <taxon>Pseudomonadaceae</taxon>
        <taxon>Pseudomonas</taxon>
    </lineage>
</organism>
<dbReference type="AlphaFoldDB" id="A0A024E953"/>
<dbReference type="EMBL" id="CP005960">
    <property type="protein sequence ID" value="AHZ69151.1"/>
    <property type="molecule type" value="Genomic_DNA"/>
</dbReference>
<protein>
    <submittedName>
        <fullName evidence="1">Uncharacterized protein</fullName>
    </submittedName>
</protein>
<proteinExistence type="predicted"/>
<gene>
    <name evidence="1" type="ORF">OU5_2072</name>
</gene>
<sequence length="53" mass="6138">MLGVLGLASRARMHDVIFTEGDGRKFFLCEDRKTQQTQHTQLKVNKSIDFKEI</sequence>
<name>A0A024E953_9PSED</name>
<dbReference type="KEGG" id="pman:OU5_2072"/>